<reference evidence="1" key="1">
    <citation type="submission" date="2012-04" db="EMBL/GenBank/DDBJ databases">
        <title>The Genome Sequence of Loa loa.</title>
        <authorList>
            <consortium name="The Broad Institute Genome Sequencing Platform"/>
            <consortium name="Broad Institute Genome Sequencing Center for Infectious Disease"/>
            <person name="Nutman T.B."/>
            <person name="Fink D.L."/>
            <person name="Russ C."/>
            <person name="Young S."/>
            <person name="Zeng Q."/>
            <person name="Gargeya S."/>
            <person name="Alvarado L."/>
            <person name="Berlin A."/>
            <person name="Chapman S.B."/>
            <person name="Chen Z."/>
            <person name="Freedman E."/>
            <person name="Gellesch M."/>
            <person name="Goldberg J."/>
            <person name="Griggs A."/>
            <person name="Gujja S."/>
            <person name="Heilman E.R."/>
            <person name="Heiman D."/>
            <person name="Howarth C."/>
            <person name="Mehta T."/>
            <person name="Neiman D."/>
            <person name="Pearson M."/>
            <person name="Roberts A."/>
            <person name="Saif S."/>
            <person name="Shea T."/>
            <person name="Shenoy N."/>
            <person name="Sisk P."/>
            <person name="Stolte C."/>
            <person name="Sykes S."/>
            <person name="White J."/>
            <person name="Yandava C."/>
            <person name="Haas B."/>
            <person name="Henn M.R."/>
            <person name="Nusbaum C."/>
            <person name="Birren B."/>
        </authorList>
    </citation>
    <scope>NUCLEOTIDE SEQUENCE [LARGE SCALE GENOMIC DNA]</scope>
</reference>
<dbReference type="STRING" id="7209.A0A1I7VD09"/>
<keyword evidence="1" id="KW-1185">Reference proteome</keyword>
<name>A0A1I7VD09_LOALO</name>
<accession>A0A1I7VD09</accession>
<dbReference type="Gene3D" id="3.40.50.150">
    <property type="entry name" value="Vaccinia Virus protein VP39"/>
    <property type="match status" value="1"/>
</dbReference>
<sequence length="172" mass="20194">MNLTSDDRILEIGCGWGACAIRAVKYYQCKWTGLTISMEQFKITQQKINDNKLQDKVNVKLLDYRLENDIYDKIIAIEMIEAVGHEYLPQFFEILRDRLRPGGKAFLQAIIYPELNYKRYRHSSDFIKKYIFPGGHLPSEQAIREALPPELSITKIIHIGQHYAPTLDLWYW</sequence>
<proteinExistence type="predicted"/>
<dbReference type="InterPro" id="IPR050723">
    <property type="entry name" value="CFA/CMAS"/>
</dbReference>
<dbReference type="CDD" id="cd02440">
    <property type="entry name" value="AdoMet_MTases"/>
    <property type="match status" value="1"/>
</dbReference>
<evidence type="ECO:0000313" key="1">
    <source>
        <dbReference type="Proteomes" id="UP000095285"/>
    </source>
</evidence>
<dbReference type="SUPFAM" id="SSF53335">
    <property type="entry name" value="S-adenosyl-L-methionine-dependent methyltransferases"/>
    <property type="match status" value="1"/>
</dbReference>
<evidence type="ECO:0000313" key="2">
    <source>
        <dbReference type="WBParaSite" id="EN70_12445"/>
    </source>
</evidence>
<reference evidence="2" key="2">
    <citation type="submission" date="2016-11" db="UniProtKB">
        <authorList>
            <consortium name="WormBaseParasite"/>
        </authorList>
    </citation>
    <scope>IDENTIFICATION</scope>
</reference>
<dbReference type="Proteomes" id="UP000095285">
    <property type="component" value="Unassembled WGS sequence"/>
</dbReference>
<dbReference type="InterPro" id="IPR029063">
    <property type="entry name" value="SAM-dependent_MTases_sf"/>
</dbReference>
<protein>
    <submittedName>
        <fullName evidence="2">SAM-dependent methyltransferase</fullName>
    </submittedName>
</protein>
<dbReference type="WBParaSite" id="EN70_12445">
    <property type="protein sequence ID" value="EN70_12445"/>
    <property type="gene ID" value="EN70_12445"/>
</dbReference>
<dbReference type="AlphaFoldDB" id="A0A1I7VD09"/>
<dbReference type="PANTHER" id="PTHR43667">
    <property type="entry name" value="CYCLOPROPANE-FATTY-ACYL-PHOSPHOLIPID SYNTHASE"/>
    <property type="match status" value="1"/>
</dbReference>
<dbReference type="Pfam" id="PF02353">
    <property type="entry name" value="CMAS"/>
    <property type="match status" value="1"/>
</dbReference>
<organism evidence="1 2">
    <name type="scientific">Loa loa</name>
    <name type="common">Eye worm</name>
    <name type="synonym">Filaria loa</name>
    <dbReference type="NCBI Taxonomy" id="7209"/>
    <lineage>
        <taxon>Eukaryota</taxon>
        <taxon>Metazoa</taxon>
        <taxon>Ecdysozoa</taxon>
        <taxon>Nematoda</taxon>
        <taxon>Chromadorea</taxon>
        <taxon>Rhabditida</taxon>
        <taxon>Spirurina</taxon>
        <taxon>Spiruromorpha</taxon>
        <taxon>Filarioidea</taxon>
        <taxon>Onchocercidae</taxon>
        <taxon>Loa</taxon>
    </lineage>
</organism>
<dbReference type="PANTHER" id="PTHR43667:SF2">
    <property type="entry name" value="FATTY ACID C-METHYL TRANSFERASE"/>
    <property type="match status" value="1"/>
</dbReference>